<evidence type="ECO:0000256" key="5">
    <source>
        <dbReference type="ARBA" id="ARBA00013211"/>
    </source>
</evidence>
<feature type="transmembrane region" description="Helical" evidence="8">
    <location>
        <begin position="6"/>
        <end position="34"/>
    </location>
</feature>
<sequence>MAIPAAVVIVPFSVLFFVSGLIINLIQAIFFVIVRPFSKNGYRKINRIVVELLWIELVWMVDWWAGVKVQVYADSETLEMMGKEHALCIANHKSDIDWLIGWVFAQRAECLGSSLAIMKKSSKLLPVIGWSMWFSEYLFLERSWAKDESTLKLGLQQLKDYPRTFWLALFVEGTRFTQAKLLAAQEYAASNGLPIPRNVLIPRTKGFVTSVSQMRSFVPAIYDMTVAIPKSSTPPTMLRLFKGQPSVLQVKIKRHLMKDLPETDEAVAQWCKDLFVAKDALLDKHKEEDTFPDSEIHDIGRPLKSLVVLISWACLLVFGTYKFFQWSNLLSSWKGVTITAICLAVITVLMQILIQFSQSERSTPAKVAPSANVHNKQQ</sequence>
<dbReference type="OMA" id="DKHRAED"/>
<dbReference type="EC" id="2.3.1.51" evidence="5"/>
<feature type="transmembrane region" description="Helical" evidence="8">
    <location>
        <begin position="306"/>
        <end position="324"/>
    </location>
</feature>
<dbReference type="PANTHER" id="PTHR10983">
    <property type="entry name" value="1-ACYLGLYCEROL-3-PHOSPHATE ACYLTRANSFERASE-RELATED"/>
    <property type="match status" value="1"/>
</dbReference>
<dbReference type="Pfam" id="PF01553">
    <property type="entry name" value="Acyltransferase"/>
    <property type="match status" value="1"/>
</dbReference>
<evidence type="ECO:0000256" key="6">
    <source>
        <dbReference type="ARBA" id="ARBA00022679"/>
    </source>
</evidence>
<dbReference type="SUPFAM" id="SSF69593">
    <property type="entry name" value="Glycerol-3-phosphate (1)-acyltransferase"/>
    <property type="match status" value="1"/>
</dbReference>
<dbReference type="STRING" id="4232.A0A251TL15"/>
<evidence type="ECO:0000256" key="7">
    <source>
        <dbReference type="ARBA" id="ARBA00023315"/>
    </source>
</evidence>
<keyword evidence="8" id="KW-1133">Transmembrane helix</keyword>
<dbReference type="InterPro" id="IPR032098">
    <property type="entry name" value="Acyltransf_C"/>
</dbReference>
<dbReference type="SMART" id="SM00563">
    <property type="entry name" value="PlsC"/>
    <property type="match status" value="1"/>
</dbReference>
<evidence type="ECO:0000259" key="9">
    <source>
        <dbReference type="SMART" id="SM00563"/>
    </source>
</evidence>
<keyword evidence="8" id="KW-0812">Transmembrane</keyword>
<evidence type="ECO:0000256" key="1">
    <source>
        <dbReference type="ARBA" id="ARBA00001141"/>
    </source>
</evidence>
<proteinExistence type="inferred from homology"/>
<dbReference type="InterPro" id="IPR002123">
    <property type="entry name" value="Plipid/glycerol_acylTrfase"/>
</dbReference>
<dbReference type="CDD" id="cd07990">
    <property type="entry name" value="LPLAT_LCLAT1-like"/>
    <property type="match status" value="1"/>
</dbReference>
<dbReference type="AlphaFoldDB" id="A0A251TL15"/>
<dbReference type="FunCoup" id="A0A251TL15">
    <property type="interactions" value="3905"/>
</dbReference>
<keyword evidence="12" id="KW-1185">Reference proteome</keyword>
<evidence type="ECO:0000256" key="8">
    <source>
        <dbReference type="SAM" id="Phobius"/>
    </source>
</evidence>
<dbReference type="GO" id="GO:0003841">
    <property type="term" value="F:1-acylglycerol-3-phosphate O-acyltransferase activity"/>
    <property type="evidence" value="ECO:0000318"/>
    <property type="project" value="GO_Central"/>
</dbReference>
<dbReference type="InParanoid" id="A0A251TL15"/>
<evidence type="ECO:0000256" key="3">
    <source>
        <dbReference type="ARBA" id="ARBA00005189"/>
    </source>
</evidence>
<gene>
    <name evidence="11" type="ORF">HannXRQ_Chr10g0290371</name>
    <name evidence="10" type="ORF">HanXRQr2_Chr10g0433651</name>
</gene>
<feature type="transmembrane region" description="Helical" evidence="8">
    <location>
        <begin position="336"/>
        <end position="356"/>
    </location>
</feature>
<comment type="pathway">
    <text evidence="3">Lipid metabolism.</text>
</comment>
<evidence type="ECO:0000313" key="12">
    <source>
        <dbReference type="Proteomes" id="UP000215914"/>
    </source>
</evidence>
<feature type="domain" description="Phospholipid/glycerol acyltransferase" evidence="9">
    <location>
        <begin position="86"/>
        <end position="208"/>
    </location>
</feature>
<dbReference type="Proteomes" id="UP000215914">
    <property type="component" value="Chromosome 10"/>
</dbReference>
<evidence type="ECO:0000256" key="2">
    <source>
        <dbReference type="ARBA" id="ARBA00004728"/>
    </source>
</evidence>
<dbReference type="EMBL" id="MNCJ02000325">
    <property type="protein sequence ID" value="KAF5785852.1"/>
    <property type="molecule type" value="Genomic_DNA"/>
</dbReference>
<keyword evidence="6 11" id="KW-0808">Transferase</keyword>
<dbReference type="UniPathway" id="UPA00557">
    <property type="reaction ID" value="UER00613"/>
</dbReference>
<reference evidence="10" key="3">
    <citation type="submission" date="2020-06" db="EMBL/GenBank/DDBJ databases">
        <title>Helianthus annuus Genome sequencing and assembly Release 2.</title>
        <authorList>
            <person name="Gouzy J."/>
            <person name="Langlade N."/>
            <person name="Munos S."/>
        </authorList>
    </citation>
    <scope>NUCLEOTIDE SEQUENCE</scope>
    <source>
        <tissue evidence="10">Leaves</tissue>
    </source>
</reference>
<protein>
    <recommendedName>
        <fullName evidence="5">1-acylglycerol-3-phosphate O-acyltransferase</fullName>
        <ecNumber evidence="5">2.3.1.51</ecNumber>
    </recommendedName>
</protein>
<dbReference type="EMBL" id="CM007899">
    <property type="protein sequence ID" value="OTG10681.1"/>
    <property type="molecule type" value="Genomic_DNA"/>
</dbReference>
<dbReference type="PANTHER" id="PTHR10983:SF24">
    <property type="entry name" value="1-ACYLGLYCEROL-3-PHOSPHATE O-ACYLTRANSFERASE 3, ISOFORM E-RELATED"/>
    <property type="match status" value="1"/>
</dbReference>
<organism evidence="11 12">
    <name type="scientific">Helianthus annuus</name>
    <name type="common">Common sunflower</name>
    <dbReference type="NCBI Taxonomy" id="4232"/>
    <lineage>
        <taxon>Eukaryota</taxon>
        <taxon>Viridiplantae</taxon>
        <taxon>Streptophyta</taxon>
        <taxon>Embryophyta</taxon>
        <taxon>Tracheophyta</taxon>
        <taxon>Spermatophyta</taxon>
        <taxon>Magnoliopsida</taxon>
        <taxon>eudicotyledons</taxon>
        <taxon>Gunneridae</taxon>
        <taxon>Pentapetalae</taxon>
        <taxon>asterids</taxon>
        <taxon>campanulids</taxon>
        <taxon>Asterales</taxon>
        <taxon>Asteraceae</taxon>
        <taxon>Asteroideae</taxon>
        <taxon>Heliantheae alliance</taxon>
        <taxon>Heliantheae</taxon>
        <taxon>Helianthus</taxon>
    </lineage>
</organism>
<evidence type="ECO:0000313" key="10">
    <source>
        <dbReference type="EMBL" id="KAF5785852.1"/>
    </source>
</evidence>
<name>A0A251TL15_HELAN</name>
<dbReference type="GO" id="GO:0012505">
    <property type="term" value="C:endomembrane system"/>
    <property type="evidence" value="ECO:0000318"/>
    <property type="project" value="GO_Central"/>
</dbReference>
<dbReference type="GO" id="GO:0016024">
    <property type="term" value="P:CDP-diacylglycerol biosynthetic process"/>
    <property type="evidence" value="ECO:0007669"/>
    <property type="project" value="UniProtKB-UniPathway"/>
</dbReference>
<dbReference type="OrthoDB" id="189226at2759"/>
<comment type="pathway">
    <text evidence="2">Phospholipid metabolism; CDP-diacylglycerol biosynthesis; CDP-diacylglycerol from sn-glycerol 3-phosphate: step 2/3.</text>
</comment>
<evidence type="ECO:0000256" key="4">
    <source>
        <dbReference type="ARBA" id="ARBA00008655"/>
    </source>
</evidence>
<comment type="catalytic activity">
    <reaction evidence="1">
        <text>a 1-acyl-sn-glycero-3-phosphate + an acyl-CoA = a 1,2-diacyl-sn-glycero-3-phosphate + CoA</text>
        <dbReference type="Rhea" id="RHEA:19709"/>
        <dbReference type="ChEBI" id="CHEBI:57287"/>
        <dbReference type="ChEBI" id="CHEBI:57970"/>
        <dbReference type="ChEBI" id="CHEBI:58342"/>
        <dbReference type="ChEBI" id="CHEBI:58608"/>
        <dbReference type="EC" id="2.3.1.51"/>
    </reaction>
</comment>
<keyword evidence="8" id="KW-0472">Membrane</keyword>
<comment type="similarity">
    <text evidence="4">Belongs to the 1-acyl-sn-glycerol-3-phosphate acyltransferase family.</text>
</comment>
<dbReference type="Pfam" id="PF16076">
    <property type="entry name" value="Acyltransf_C"/>
    <property type="match status" value="1"/>
</dbReference>
<evidence type="ECO:0000313" key="11">
    <source>
        <dbReference type="EMBL" id="OTG10681.1"/>
    </source>
</evidence>
<reference evidence="11" key="2">
    <citation type="submission" date="2017-02" db="EMBL/GenBank/DDBJ databases">
        <title>Sunflower complete genome.</title>
        <authorList>
            <person name="Langlade N."/>
            <person name="Munos S."/>
        </authorList>
    </citation>
    <scope>NUCLEOTIDE SEQUENCE [LARGE SCALE GENOMIC DNA]</scope>
    <source>
        <tissue evidence="11">Leaves</tissue>
    </source>
</reference>
<accession>A0A251TL15</accession>
<dbReference type="Gramene" id="mRNA:HanXRQr2_Chr10g0433651">
    <property type="protein sequence ID" value="mRNA:HanXRQr2_Chr10g0433651"/>
    <property type="gene ID" value="HanXRQr2_Chr10g0433651"/>
</dbReference>
<reference evidence="10 12" key="1">
    <citation type="journal article" date="2017" name="Nature">
        <title>The sunflower genome provides insights into oil metabolism, flowering and Asterid evolution.</title>
        <authorList>
            <person name="Badouin H."/>
            <person name="Gouzy J."/>
            <person name="Grassa C.J."/>
            <person name="Murat F."/>
            <person name="Staton S.E."/>
            <person name="Cottret L."/>
            <person name="Lelandais-Briere C."/>
            <person name="Owens G.L."/>
            <person name="Carrere S."/>
            <person name="Mayjonade B."/>
            <person name="Legrand L."/>
            <person name="Gill N."/>
            <person name="Kane N.C."/>
            <person name="Bowers J.E."/>
            <person name="Hubner S."/>
            <person name="Bellec A."/>
            <person name="Berard A."/>
            <person name="Berges H."/>
            <person name="Blanchet N."/>
            <person name="Boniface M.C."/>
            <person name="Brunel D."/>
            <person name="Catrice O."/>
            <person name="Chaidir N."/>
            <person name="Claudel C."/>
            <person name="Donnadieu C."/>
            <person name="Faraut T."/>
            <person name="Fievet G."/>
            <person name="Helmstetter N."/>
            <person name="King M."/>
            <person name="Knapp S.J."/>
            <person name="Lai Z."/>
            <person name="Le Paslier M.C."/>
            <person name="Lippi Y."/>
            <person name="Lorenzon L."/>
            <person name="Mandel J.R."/>
            <person name="Marage G."/>
            <person name="Marchand G."/>
            <person name="Marquand E."/>
            <person name="Bret-Mestries E."/>
            <person name="Morien E."/>
            <person name="Nambeesan S."/>
            <person name="Nguyen T."/>
            <person name="Pegot-Espagnet P."/>
            <person name="Pouilly N."/>
            <person name="Raftis F."/>
            <person name="Sallet E."/>
            <person name="Schiex T."/>
            <person name="Thomas J."/>
            <person name="Vandecasteele C."/>
            <person name="Vares D."/>
            <person name="Vear F."/>
            <person name="Vautrin S."/>
            <person name="Crespi M."/>
            <person name="Mangin B."/>
            <person name="Burke J.M."/>
            <person name="Salse J."/>
            <person name="Munos S."/>
            <person name="Vincourt P."/>
            <person name="Rieseberg L.H."/>
            <person name="Langlade N.B."/>
        </authorList>
    </citation>
    <scope>NUCLEOTIDE SEQUENCE [LARGE SCALE GENOMIC DNA]</scope>
    <source>
        <strain evidence="12">cv. SF193</strain>
        <tissue evidence="10">Leaves</tissue>
    </source>
</reference>
<keyword evidence="7 11" id="KW-0012">Acyltransferase</keyword>